<dbReference type="SUPFAM" id="SSF46785">
    <property type="entry name" value="Winged helix' DNA-binding domain"/>
    <property type="match status" value="1"/>
</dbReference>
<evidence type="ECO:0000313" key="3">
    <source>
        <dbReference type="Proteomes" id="UP000033648"/>
    </source>
</evidence>
<dbReference type="InterPro" id="IPR036390">
    <property type="entry name" value="WH_DNA-bd_sf"/>
</dbReference>
<proteinExistence type="predicted"/>
<dbReference type="OrthoDB" id="3399802at2"/>
<dbReference type="CDD" id="cd00090">
    <property type="entry name" value="HTH_ARSR"/>
    <property type="match status" value="1"/>
</dbReference>
<dbReference type="InterPro" id="IPR036388">
    <property type="entry name" value="WH-like_DNA-bd_sf"/>
</dbReference>
<dbReference type="Gene3D" id="1.10.10.10">
    <property type="entry name" value="Winged helix-like DNA-binding domain superfamily/Winged helix DNA-binding domain"/>
    <property type="match status" value="1"/>
</dbReference>
<feature type="region of interest" description="Disordered" evidence="1">
    <location>
        <begin position="70"/>
        <end position="96"/>
    </location>
</feature>
<evidence type="ECO:0000313" key="2">
    <source>
        <dbReference type="EMBL" id="KJY49788.1"/>
    </source>
</evidence>
<protein>
    <recommendedName>
        <fullName evidence="4">Transcriptional regulator</fullName>
    </recommendedName>
</protein>
<reference evidence="2 3" key="1">
    <citation type="submission" date="2014-12" db="EMBL/GenBank/DDBJ databases">
        <title>Comparative genomics of the lactic acid bacteria isolated from the honey bee gut.</title>
        <authorList>
            <person name="Ellegaard K.M."/>
            <person name="Tamarit D."/>
            <person name="Javelind E."/>
            <person name="Olofsson T."/>
            <person name="Andersson S.G."/>
            <person name="Vasquez A."/>
        </authorList>
    </citation>
    <scope>NUCLEOTIDE SEQUENCE [LARGE SCALE GENOMIC DNA]</scope>
    <source>
        <strain evidence="2 3">Bin2</strain>
    </source>
</reference>
<sequence>MSQKIQPSKQGIHAPFGRRSGEEIRSAILDHLHTAAEQTGAGLTAQQIGAAFGIHPTTARFHLERLVEQGEAVRQTRDRKGRSAGRGRPSVIYSPISTNHAGEDMISSLCLALETACPDADSRGRAALKAGQVWGRTLARQSGANAEKNVSSSMSQTLLSTLATLGFAPVMAEPDSSSLFLTACPFLDSVNAHPIICTIHLGMVQGIVEGSSKAARNKRARVSLEPLSSPKGCFLKAAKADNQAKRRAKQ</sequence>
<name>A0A0F4KUQ4_9BIFI</name>
<organism evidence="2 3">
    <name type="scientific">Bifidobacterium asteroides</name>
    <dbReference type="NCBI Taxonomy" id="1684"/>
    <lineage>
        <taxon>Bacteria</taxon>
        <taxon>Bacillati</taxon>
        <taxon>Actinomycetota</taxon>
        <taxon>Actinomycetes</taxon>
        <taxon>Bifidobacteriales</taxon>
        <taxon>Bifidobacteriaceae</taxon>
        <taxon>Bifidobacterium</taxon>
    </lineage>
</organism>
<comment type="caution">
    <text evidence="2">The sequence shown here is derived from an EMBL/GenBank/DDBJ whole genome shotgun (WGS) entry which is preliminary data.</text>
</comment>
<evidence type="ECO:0008006" key="4">
    <source>
        <dbReference type="Google" id="ProtNLM"/>
    </source>
</evidence>
<dbReference type="Pfam" id="PF12840">
    <property type="entry name" value="HTH_20"/>
    <property type="match status" value="1"/>
</dbReference>
<gene>
    <name evidence="2" type="ORF">JF69_10980</name>
</gene>
<dbReference type="EMBL" id="JWME01000011">
    <property type="protein sequence ID" value="KJY49788.1"/>
    <property type="molecule type" value="Genomic_DNA"/>
</dbReference>
<evidence type="ECO:0000256" key="1">
    <source>
        <dbReference type="SAM" id="MobiDB-lite"/>
    </source>
</evidence>
<dbReference type="InterPro" id="IPR011991">
    <property type="entry name" value="ArsR-like_HTH"/>
</dbReference>
<dbReference type="Proteomes" id="UP000033648">
    <property type="component" value="Unassembled WGS sequence"/>
</dbReference>
<dbReference type="AlphaFoldDB" id="A0A0F4KUQ4"/>
<accession>A0A0F4KUQ4</accession>
<dbReference type="PATRIC" id="fig|1684.4.peg.1187"/>